<comment type="similarity">
    <text evidence="1">Belongs to the darcynin family.</text>
</comment>
<organism evidence="2 3">
    <name type="scientific">Mucilaginibacter limnophilus</name>
    <dbReference type="NCBI Taxonomy" id="1932778"/>
    <lineage>
        <taxon>Bacteria</taxon>
        <taxon>Pseudomonadati</taxon>
        <taxon>Bacteroidota</taxon>
        <taxon>Sphingobacteriia</taxon>
        <taxon>Sphingobacteriales</taxon>
        <taxon>Sphingobacteriaceae</taxon>
        <taxon>Mucilaginibacter</taxon>
    </lineage>
</organism>
<dbReference type="InterPro" id="IPR031409">
    <property type="entry name" value="Darcynin"/>
</dbReference>
<evidence type="ECO:0000313" key="2">
    <source>
        <dbReference type="EMBL" id="RVT97220.1"/>
    </source>
</evidence>
<protein>
    <submittedName>
        <fullName evidence="2">Uncharacterized protein</fullName>
    </submittedName>
</protein>
<evidence type="ECO:0000256" key="1">
    <source>
        <dbReference type="ARBA" id="ARBA00006869"/>
    </source>
</evidence>
<keyword evidence="3" id="KW-1185">Reference proteome</keyword>
<name>A0A3S2V5V0_9SPHI</name>
<sequence>MKQFILMGFLMLSLHSYAQKQQKIMEKKKPYTILLLMNATPQWLSLTREQRSDFLEDQLMPIFGKVAKTVNVKMFDSEYFHSKISDFLIVTTHELHDYKLMVEMLRDTKIYGVPYFQITDIIVGQENLFEDFNEELQRPKQ</sequence>
<evidence type="ECO:0000313" key="3">
    <source>
        <dbReference type="Proteomes" id="UP000282759"/>
    </source>
</evidence>
<reference evidence="2 3" key="1">
    <citation type="submission" date="2019-01" db="EMBL/GenBank/DDBJ databases">
        <authorList>
            <person name="Chen W.-M."/>
        </authorList>
    </citation>
    <scope>NUCLEOTIDE SEQUENCE [LARGE SCALE GENOMIC DNA]</scope>
    <source>
        <strain evidence="2 3">YBJ-36</strain>
    </source>
</reference>
<dbReference type="AlphaFoldDB" id="A0A3S2V5V0"/>
<comment type="caution">
    <text evidence="2">The sequence shown here is derived from an EMBL/GenBank/DDBJ whole genome shotgun (WGS) entry which is preliminary data.</text>
</comment>
<dbReference type="Proteomes" id="UP000282759">
    <property type="component" value="Unassembled WGS sequence"/>
</dbReference>
<dbReference type="Gene3D" id="3.30.70.3420">
    <property type="match status" value="1"/>
</dbReference>
<dbReference type="RefSeq" id="WP_127708244.1">
    <property type="nucleotide sequence ID" value="NZ_SACK01000013.1"/>
</dbReference>
<proteinExistence type="inferred from homology"/>
<accession>A0A3S2V5V0</accession>
<dbReference type="EMBL" id="SACK01000013">
    <property type="protein sequence ID" value="RVT97220.1"/>
    <property type="molecule type" value="Genomic_DNA"/>
</dbReference>
<gene>
    <name evidence="2" type="ORF">EOD41_19650</name>
</gene>
<dbReference type="OrthoDB" id="73186at2"/>
<dbReference type="Pfam" id="PF17074">
    <property type="entry name" value="Darcynin"/>
    <property type="match status" value="1"/>
</dbReference>